<dbReference type="InterPro" id="IPR044541">
    <property type="entry name" value="FAF1_UBA"/>
</dbReference>
<dbReference type="Pfam" id="PF21021">
    <property type="entry name" value="FAF1"/>
    <property type="match status" value="1"/>
</dbReference>
<dbReference type="PANTHER" id="PTHR23322">
    <property type="entry name" value="FAS-ASSOCIATED PROTEIN"/>
    <property type="match status" value="1"/>
</dbReference>
<dbReference type="GO" id="GO:0005634">
    <property type="term" value="C:nucleus"/>
    <property type="evidence" value="ECO:0000318"/>
    <property type="project" value="GO_Central"/>
</dbReference>
<dbReference type="AlphaFoldDB" id="B7P4H2"/>
<dbReference type="Proteomes" id="UP000001555">
    <property type="component" value="Unassembled WGS sequence"/>
</dbReference>
<dbReference type="SMART" id="SM00594">
    <property type="entry name" value="UAS"/>
    <property type="match status" value="1"/>
</dbReference>
<sequence>MEAQRDQVLADFQSCTGMEDVGECFMYLENANWNLLDAVHRALPQETQSLPSEQQGPPQEAAPPVEMPPSTLDVRVEYRGRTLPLVLPRDGVTCGDIRAAIHQETGLAPCRQVIQGWANVSDEVSLAPFAFPALFHCWSSLQMALFTSASPELPRFGIQVRLNITDETTRGQYSINFPHTKTFLQVKQDVSDLTSIPVRHQRWTGWPQGLLWDHVRRPLVGWSGAPCGKRWFPAPFRPQPIVDLVSSDSSSLEEFEDANECLGMLAPPPPTCRTRAVPESAQDEGAAVAHFTREFASRYGTCHPVFFQGSLSEALQASCHKPCRERKPLAIYLHHDDSVLTQVFCTQLLCSEAIVAYLALNFVTWVWDLTLDSNRLRFLATVGGTLGPAVSSAVQSTALDCLPALVVVTRVRSATEVLTLIPGNVGLDELMTRLVHTVEVFNSEMSTEMQEEKAREEVKREQDAAYEASLLADRAKEEIRKMEQEEQLRRETAEEVQKQLHREELRHQEQMKEALQQSLAQLVPEEPAEDEDRVSHIRVRLPSGEVLSRRFLASCPLSSLLTFLASRGFPVEEYKVLASWPRRDVS</sequence>
<keyword evidence="1" id="KW-0175">Coiled coil</keyword>
<dbReference type="STRING" id="6945.B7P4H2"/>
<evidence type="ECO:0000313" key="4">
    <source>
        <dbReference type="EMBL" id="EEC01494.1"/>
    </source>
</evidence>
<keyword evidence="6" id="KW-1185">Reference proteome</keyword>
<dbReference type="Pfam" id="PF00789">
    <property type="entry name" value="UBX"/>
    <property type="match status" value="1"/>
</dbReference>
<proteinExistence type="evidence at protein level"/>
<dbReference type="CDD" id="cd14413">
    <property type="entry name" value="UBA_FAF1"/>
    <property type="match status" value="1"/>
</dbReference>
<evidence type="ECO:0000313" key="6">
    <source>
        <dbReference type="Proteomes" id="UP000001555"/>
    </source>
</evidence>
<dbReference type="PaxDb" id="6945-B7P4H2"/>
<dbReference type="EMBL" id="DS635599">
    <property type="protein sequence ID" value="EEC01494.1"/>
    <property type="molecule type" value="Genomic_DNA"/>
</dbReference>
<dbReference type="VEuPathDB" id="VectorBase:ISCP_028237"/>
<dbReference type="InterPro" id="IPR049483">
    <property type="entry name" value="FAF1_2-like_UAS"/>
</dbReference>
<dbReference type="InterPro" id="IPR050730">
    <property type="entry name" value="UBX_domain-protein"/>
</dbReference>
<dbReference type="GO" id="GO:0043130">
    <property type="term" value="F:ubiquitin binding"/>
    <property type="evidence" value="ECO:0000318"/>
    <property type="project" value="GO_Central"/>
</dbReference>
<keyword evidence="7" id="KW-1267">Proteomics identification</keyword>
<dbReference type="OrthoDB" id="1920064at2759"/>
<gene>
    <name evidence="4" type="ORF">IscW_ISCW015648</name>
</gene>
<dbReference type="HOGENOM" id="CLU_028119_0_0_1"/>
<dbReference type="Gene3D" id="3.40.30.10">
    <property type="entry name" value="Glutaredoxin"/>
    <property type="match status" value="1"/>
</dbReference>
<feature type="region of interest" description="Disordered" evidence="2">
    <location>
        <begin position="48"/>
        <end position="69"/>
    </location>
</feature>
<dbReference type="InterPro" id="IPR036249">
    <property type="entry name" value="Thioredoxin-like_sf"/>
</dbReference>
<evidence type="ECO:0000259" key="3">
    <source>
        <dbReference type="PROSITE" id="PS50033"/>
    </source>
</evidence>
<name>B7P4H2_IXOSC</name>
<dbReference type="Pfam" id="PF14555">
    <property type="entry name" value="UBA_4"/>
    <property type="match status" value="1"/>
</dbReference>
<dbReference type="EnsemblMetazoa" id="ISCW015648-RA">
    <property type="protein sequence ID" value="ISCW015648-PA"/>
    <property type="gene ID" value="ISCW015648"/>
</dbReference>
<dbReference type="PROSITE" id="PS50033">
    <property type="entry name" value="UBX"/>
    <property type="match status" value="1"/>
</dbReference>
<accession>B7P4H2</accession>
<reference evidence="5" key="2">
    <citation type="submission" date="2020-05" db="UniProtKB">
        <authorList>
            <consortium name="EnsemblMetazoa"/>
        </authorList>
    </citation>
    <scope>IDENTIFICATION</scope>
    <source>
        <strain evidence="5">wikel</strain>
    </source>
</reference>
<dbReference type="SUPFAM" id="SSF52833">
    <property type="entry name" value="Thioredoxin-like"/>
    <property type="match status" value="1"/>
</dbReference>
<dbReference type="PANTHER" id="PTHR23322:SF96">
    <property type="entry name" value="FAS-ASSOCIATED FACTOR 1"/>
    <property type="match status" value="1"/>
</dbReference>
<feature type="domain" description="UBX" evidence="3">
    <location>
        <begin position="530"/>
        <end position="586"/>
    </location>
</feature>
<feature type="coiled-coil region" evidence="1">
    <location>
        <begin position="465"/>
        <end position="518"/>
    </location>
</feature>
<dbReference type="Gene3D" id="1.10.8.10">
    <property type="entry name" value="DNA helicase RuvA subunit, C-terminal domain"/>
    <property type="match status" value="1"/>
</dbReference>
<dbReference type="GO" id="GO:0005783">
    <property type="term" value="C:endoplasmic reticulum"/>
    <property type="evidence" value="ECO:0000318"/>
    <property type="project" value="GO_Central"/>
</dbReference>
<organism>
    <name type="scientific">Ixodes scapularis</name>
    <name type="common">Black-legged tick</name>
    <name type="synonym">Deer tick</name>
    <dbReference type="NCBI Taxonomy" id="6945"/>
    <lineage>
        <taxon>Eukaryota</taxon>
        <taxon>Metazoa</taxon>
        <taxon>Ecdysozoa</taxon>
        <taxon>Arthropoda</taxon>
        <taxon>Chelicerata</taxon>
        <taxon>Arachnida</taxon>
        <taxon>Acari</taxon>
        <taxon>Parasitiformes</taxon>
        <taxon>Ixodida</taxon>
        <taxon>Ixodoidea</taxon>
        <taxon>Ixodidae</taxon>
        <taxon>Ixodinae</taxon>
        <taxon>Ixodes</taxon>
    </lineage>
</organism>
<evidence type="ECO:0000256" key="2">
    <source>
        <dbReference type="SAM" id="MobiDB-lite"/>
    </source>
</evidence>
<dbReference type="CDD" id="cd17130">
    <property type="entry name" value="Ubl2_FAF1"/>
    <property type="match status" value="1"/>
</dbReference>
<dbReference type="FunCoup" id="B7P4H2">
    <property type="interactions" value="1352"/>
</dbReference>
<dbReference type="VEuPathDB" id="VectorBase:ISCI015648"/>
<evidence type="ECO:0000313" key="5">
    <source>
        <dbReference type="EnsemblMetazoa" id="ISCW015648-PA"/>
    </source>
</evidence>
<dbReference type="Gene3D" id="3.10.20.90">
    <property type="entry name" value="Phosphatidylinositol 3-kinase Catalytic Subunit, Chain A, domain 1"/>
    <property type="match status" value="3"/>
</dbReference>
<dbReference type="InterPro" id="IPR001012">
    <property type="entry name" value="UBX_dom"/>
</dbReference>
<reference evidence="4 6" key="1">
    <citation type="submission" date="2008-03" db="EMBL/GenBank/DDBJ databases">
        <title>Annotation of Ixodes scapularis.</title>
        <authorList>
            <consortium name="Ixodes scapularis Genome Project Consortium"/>
            <person name="Caler E."/>
            <person name="Hannick L.I."/>
            <person name="Bidwell S."/>
            <person name="Joardar V."/>
            <person name="Thiagarajan M."/>
            <person name="Amedeo P."/>
            <person name="Galinsky K.J."/>
            <person name="Schobel S."/>
            <person name="Inman J."/>
            <person name="Hostetler J."/>
            <person name="Miller J."/>
            <person name="Hammond M."/>
            <person name="Megy K."/>
            <person name="Lawson D."/>
            <person name="Kodira C."/>
            <person name="Sutton G."/>
            <person name="Meyer J."/>
            <person name="Hill C.A."/>
            <person name="Birren B."/>
            <person name="Nene V."/>
            <person name="Collins F."/>
            <person name="Alarcon-Chaidez F."/>
            <person name="Wikel S."/>
            <person name="Strausberg R."/>
        </authorList>
    </citation>
    <scope>NUCLEOTIDE SEQUENCE [LARGE SCALE GENOMIC DNA]</scope>
    <source>
        <strain evidence="6">Wikel</strain>
        <strain evidence="4">Wikel colony</strain>
    </source>
</reference>
<dbReference type="InterPro" id="IPR029071">
    <property type="entry name" value="Ubiquitin-like_domsf"/>
</dbReference>
<dbReference type="GO" id="GO:0036503">
    <property type="term" value="P:ERAD pathway"/>
    <property type="evidence" value="ECO:0000318"/>
    <property type="project" value="GO_Central"/>
</dbReference>
<dbReference type="InterPro" id="IPR006577">
    <property type="entry name" value="UAS"/>
</dbReference>
<feature type="compositionally biased region" description="Low complexity" evidence="2">
    <location>
        <begin position="51"/>
        <end position="64"/>
    </location>
</feature>
<feature type="non-terminal residue" evidence="4">
    <location>
        <position position="586"/>
    </location>
</feature>
<dbReference type="SUPFAM" id="SSF54236">
    <property type="entry name" value="Ubiquitin-like"/>
    <property type="match status" value="2"/>
</dbReference>
<dbReference type="EMBL" id="ABJB010891722">
    <property type="status" value="NOT_ANNOTATED_CDS"/>
    <property type="molecule type" value="Genomic_DNA"/>
</dbReference>
<evidence type="ECO:0007829" key="7">
    <source>
        <dbReference type="PeptideAtlas" id="B7P4H2"/>
    </source>
</evidence>
<dbReference type="EMBL" id="ABJB010481903">
    <property type="status" value="NOT_ANNOTATED_CDS"/>
    <property type="molecule type" value="Genomic_DNA"/>
</dbReference>
<evidence type="ECO:0000256" key="1">
    <source>
        <dbReference type="SAM" id="Coils"/>
    </source>
</evidence>
<dbReference type="VEuPathDB" id="VectorBase:ISCW015648"/>
<protein>
    <submittedName>
        <fullName evidence="4 5">Regulator of the ubiquitin pathway, putative</fullName>
    </submittedName>
</protein>